<protein>
    <recommendedName>
        <fullName evidence="3">Minor tail protein</fullName>
    </recommendedName>
</protein>
<evidence type="ECO:0000313" key="1">
    <source>
        <dbReference type="EMBL" id="QNJ56259.1"/>
    </source>
</evidence>
<proteinExistence type="predicted"/>
<evidence type="ECO:0008006" key="3">
    <source>
        <dbReference type="Google" id="ProtNLM"/>
    </source>
</evidence>
<dbReference type="Proteomes" id="UP000515937">
    <property type="component" value="Segment"/>
</dbReference>
<dbReference type="RefSeq" id="YP_010653305.1">
    <property type="nucleotide sequence ID" value="NC_070796.1"/>
</dbReference>
<dbReference type="EMBL" id="MT639650">
    <property type="protein sequence ID" value="QNJ56259.1"/>
    <property type="molecule type" value="Genomic_DNA"/>
</dbReference>
<name>A0A7G8LG87_9CAUD</name>
<evidence type="ECO:0000313" key="2">
    <source>
        <dbReference type="Proteomes" id="UP000515937"/>
    </source>
</evidence>
<accession>A0A7G8LG87</accession>
<dbReference type="GeneID" id="77929138"/>
<keyword evidence="2" id="KW-1185">Reference proteome</keyword>
<organism evidence="1 2">
    <name type="scientific">Gordonia phage Ohgeesy</name>
    <dbReference type="NCBI Taxonomy" id="2762412"/>
    <lineage>
        <taxon>Viruses</taxon>
        <taxon>Duplodnaviria</taxon>
        <taxon>Heunggongvirae</taxon>
        <taxon>Uroviricota</taxon>
        <taxon>Caudoviricetes</taxon>
        <taxon>Nymbaxtervirinae</taxon>
        <taxon>Baxterfoxvirus</taxon>
        <taxon>Baxterfoxvirus ohgeesy</taxon>
    </lineage>
</organism>
<gene>
    <name evidence="1" type="primary">30</name>
    <name evidence="1" type="ORF">SEA_OHGEESY_30</name>
</gene>
<dbReference type="KEGG" id="vg:77929138"/>
<reference evidence="1 2" key="1">
    <citation type="submission" date="2020-06" db="EMBL/GenBank/DDBJ databases">
        <authorList>
            <person name="Astarita V."/>
            <person name="Brady F.L."/>
            <person name="Dana G."/>
            <person name="Kearney B."/>
            <person name="Murphy M."/>
            <person name="Patel P."/>
            <person name="Pellegrino S."/>
            <person name="Rivera M."/>
            <person name="Scipioni M.L."/>
            <person name="Shalders W."/>
            <person name="Simms N.M."/>
            <person name="Valenti A.J."/>
            <person name="Vitarbo L."/>
            <person name="Merkhofer E.C."/>
            <person name="Garlena R.A."/>
            <person name="Russell D.A."/>
            <person name="Pope W.H."/>
            <person name="Jacobs-Sera D."/>
            <person name="Hatfull G.F."/>
        </authorList>
    </citation>
    <scope>NUCLEOTIDE SEQUENCE [LARGE SCALE GENOMIC DNA]</scope>
</reference>
<sequence length="157" mass="17326">MTNNIIREPLRVEITAPTTGALSFRYTQLPRGFDVNALVNESTDSNGDPVLRFEFISGQGDEDPEPFDIRDFVGGFRAFSNGSPSPLLEEDSILSDGPAQFVQLASGALFYLQKILTAVPNAIASIDWLTNDPGLKMPTKMWRQDSNGDFTDLFYDA</sequence>